<evidence type="ECO:0000313" key="3">
    <source>
        <dbReference type="Proteomes" id="UP000634579"/>
    </source>
</evidence>
<keyword evidence="1" id="KW-0812">Transmembrane</keyword>
<keyword evidence="1" id="KW-1133">Transmembrane helix</keyword>
<keyword evidence="1" id="KW-0472">Membrane</keyword>
<feature type="transmembrane region" description="Helical" evidence="1">
    <location>
        <begin position="44"/>
        <end position="63"/>
    </location>
</feature>
<keyword evidence="3" id="KW-1185">Reference proteome</keyword>
<dbReference type="RefSeq" id="WP_194676190.1">
    <property type="nucleotide sequence ID" value="NZ_JADKRP010000005.1"/>
</dbReference>
<evidence type="ECO:0000256" key="1">
    <source>
        <dbReference type="SAM" id="Phobius"/>
    </source>
</evidence>
<feature type="transmembrane region" description="Helical" evidence="1">
    <location>
        <begin position="69"/>
        <end position="87"/>
    </location>
</feature>
<dbReference type="AlphaFoldDB" id="A0A8I0SAL1"/>
<name>A0A8I0SAL1_9MICO</name>
<reference evidence="2 3" key="1">
    <citation type="submission" date="2020-10" db="EMBL/GenBank/DDBJ databases">
        <title>Draft genome sequences of plant-associated actinobacteria.</title>
        <authorList>
            <person name="Tarlachkov S.V."/>
            <person name="Starodumova I.P."/>
            <person name="Dorofeeva L.V."/>
            <person name="Prisyazhnaya N.V."/>
            <person name="Roubtsova T.V."/>
            <person name="Chizhov V.N."/>
            <person name="Nadler S.A."/>
            <person name="Subbotin S.A."/>
            <person name="Evtushenko L.I."/>
        </authorList>
    </citation>
    <scope>NUCLEOTIDE SEQUENCE [LARGE SCALE GENOMIC DNA]</scope>
    <source>
        <strain evidence="2 3">VKM Ac-2886</strain>
    </source>
</reference>
<sequence>MSQPPKERELKKRTRHLAIIEGELDAEIASYVARDSAMQQRATILIGAASIAGALQAGTSLGWVTVSSLVLSFIAAVAGVVVVFPRTGDALDVRTMRDGLLSMPIAQGRYKVIDTKLEILEADDRWLGIRGRIARVGFIALTLSIAIAAVAVVLPTDGGAATPSPTPTLVIDE</sequence>
<evidence type="ECO:0000313" key="2">
    <source>
        <dbReference type="EMBL" id="MBF4632617.1"/>
    </source>
</evidence>
<proteinExistence type="predicted"/>
<protein>
    <submittedName>
        <fullName evidence="2">Uncharacterized protein</fullName>
    </submittedName>
</protein>
<gene>
    <name evidence="2" type="ORF">ITJ42_15465</name>
</gene>
<feature type="transmembrane region" description="Helical" evidence="1">
    <location>
        <begin position="133"/>
        <end position="154"/>
    </location>
</feature>
<dbReference type="Proteomes" id="UP000634579">
    <property type="component" value="Unassembled WGS sequence"/>
</dbReference>
<dbReference type="EMBL" id="JADKRP010000005">
    <property type="protein sequence ID" value="MBF4632617.1"/>
    <property type="molecule type" value="Genomic_DNA"/>
</dbReference>
<organism evidence="2 3">
    <name type="scientific">Clavibacter phaseoli</name>
    <dbReference type="NCBI Taxonomy" id="1734031"/>
    <lineage>
        <taxon>Bacteria</taxon>
        <taxon>Bacillati</taxon>
        <taxon>Actinomycetota</taxon>
        <taxon>Actinomycetes</taxon>
        <taxon>Micrococcales</taxon>
        <taxon>Microbacteriaceae</taxon>
        <taxon>Clavibacter</taxon>
    </lineage>
</organism>
<accession>A0A8I0SAL1</accession>
<comment type="caution">
    <text evidence="2">The sequence shown here is derived from an EMBL/GenBank/DDBJ whole genome shotgun (WGS) entry which is preliminary data.</text>
</comment>